<evidence type="ECO:0000256" key="3">
    <source>
        <dbReference type="ARBA" id="ARBA00022475"/>
    </source>
</evidence>
<evidence type="ECO:0000259" key="8">
    <source>
        <dbReference type="PROSITE" id="PS50928"/>
    </source>
</evidence>
<dbReference type="GO" id="GO:0005886">
    <property type="term" value="C:plasma membrane"/>
    <property type="evidence" value="ECO:0007669"/>
    <property type="project" value="UniProtKB-SubCell"/>
</dbReference>
<dbReference type="OrthoDB" id="2063054at2"/>
<evidence type="ECO:0000256" key="1">
    <source>
        <dbReference type="ARBA" id="ARBA00004651"/>
    </source>
</evidence>
<accession>A0A6H9Y9P8</accession>
<protein>
    <submittedName>
        <fullName evidence="9">Carbohydrate ABC transporter permease</fullName>
    </submittedName>
</protein>
<feature type="transmembrane region" description="Helical" evidence="7">
    <location>
        <begin position="123"/>
        <end position="146"/>
    </location>
</feature>
<dbReference type="Gene3D" id="1.10.3720.10">
    <property type="entry name" value="MetI-like"/>
    <property type="match status" value="1"/>
</dbReference>
<dbReference type="PANTHER" id="PTHR43744">
    <property type="entry name" value="ABC TRANSPORTER PERMEASE PROTEIN MG189-RELATED-RELATED"/>
    <property type="match status" value="1"/>
</dbReference>
<keyword evidence="3" id="KW-1003">Cell membrane</keyword>
<keyword evidence="10" id="KW-1185">Reference proteome</keyword>
<organism evidence="9 10">
    <name type="scientific">Actinomadura rudentiformis</name>
    <dbReference type="NCBI Taxonomy" id="359158"/>
    <lineage>
        <taxon>Bacteria</taxon>
        <taxon>Bacillati</taxon>
        <taxon>Actinomycetota</taxon>
        <taxon>Actinomycetes</taxon>
        <taxon>Streptosporangiales</taxon>
        <taxon>Thermomonosporaceae</taxon>
        <taxon>Actinomadura</taxon>
    </lineage>
</organism>
<comment type="caution">
    <text evidence="9">The sequence shown here is derived from an EMBL/GenBank/DDBJ whole genome shotgun (WGS) entry which is preliminary data.</text>
</comment>
<evidence type="ECO:0000256" key="7">
    <source>
        <dbReference type="RuleBase" id="RU363032"/>
    </source>
</evidence>
<feature type="transmembrane region" description="Helical" evidence="7">
    <location>
        <begin position="88"/>
        <end position="111"/>
    </location>
</feature>
<evidence type="ECO:0000256" key="6">
    <source>
        <dbReference type="ARBA" id="ARBA00023136"/>
    </source>
</evidence>
<dbReference type="Proteomes" id="UP000468735">
    <property type="component" value="Unassembled WGS sequence"/>
</dbReference>
<keyword evidence="4 7" id="KW-0812">Transmembrane</keyword>
<keyword evidence="6 7" id="KW-0472">Membrane</keyword>
<dbReference type="CDD" id="cd06261">
    <property type="entry name" value="TM_PBP2"/>
    <property type="match status" value="1"/>
</dbReference>
<comment type="similarity">
    <text evidence="7">Belongs to the binding-protein-dependent transport system permease family.</text>
</comment>
<reference evidence="9 10" key="1">
    <citation type="submission" date="2019-09" db="EMBL/GenBank/DDBJ databases">
        <title>Actinomadura physcomitrii sp. nov., a novel actinomycete isolated from moss [Physcomitrium sphaericum (Ludw) Fuernr].</title>
        <authorList>
            <person name="Zhuang X."/>
            <person name="Liu C."/>
        </authorList>
    </citation>
    <scope>NUCLEOTIDE SEQUENCE [LARGE SCALE GENOMIC DNA]</scope>
    <source>
        <strain evidence="9 10">HMC1</strain>
    </source>
</reference>
<feature type="transmembrane region" description="Helical" evidence="7">
    <location>
        <begin position="152"/>
        <end position="173"/>
    </location>
</feature>
<proteinExistence type="inferred from homology"/>
<dbReference type="SUPFAM" id="SSF161098">
    <property type="entry name" value="MetI-like"/>
    <property type="match status" value="1"/>
</dbReference>
<dbReference type="EMBL" id="WBMT01000027">
    <property type="protein sequence ID" value="KAB2341145.1"/>
    <property type="molecule type" value="Genomic_DNA"/>
</dbReference>
<dbReference type="AlphaFoldDB" id="A0A6H9Y9P8"/>
<dbReference type="PROSITE" id="PS50928">
    <property type="entry name" value="ABC_TM1"/>
    <property type="match status" value="1"/>
</dbReference>
<evidence type="ECO:0000256" key="2">
    <source>
        <dbReference type="ARBA" id="ARBA00022448"/>
    </source>
</evidence>
<feature type="transmembrane region" description="Helical" evidence="7">
    <location>
        <begin position="27"/>
        <end position="46"/>
    </location>
</feature>
<comment type="subcellular location">
    <subcellularLocation>
        <location evidence="1 7">Cell membrane</location>
        <topology evidence="1 7">Multi-pass membrane protein</topology>
    </subcellularLocation>
</comment>
<keyword evidence="2 7" id="KW-0813">Transport</keyword>
<gene>
    <name evidence="9" type="ORF">F8566_43260</name>
</gene>
<sequence length="293" mass="32741">MTGAAHRANRAKRVNQRARSLKRAKRIALHVLLVFGTLVSVFPFYWTAVMATNTTEDMYRNPPALVPGPHLVRNVQRVFDNVDFMGSLLNTIIVACATTFLVLLIDSLAAFTFAKYEFPGNRMLFRFLLLTLMLPAQLSLIPRFVLMVELGWAGSLSSLIFPGVANAFGIFLLRQYIQNSVPDDLLQAARLDGCGFLRQYWHVALPAIRPGLAFLGIYTFITAWNDYAWPLVALVDPEKVTLQVALARLNTAHHTDYSMVMAGTLLAVLPLVVVFVLFARQFIRDVMKGALRG</sequence>
<dbReference type="Pfam" id="PF00528">
    <property type="entry name" value="BPD_transp_1"/>
    <property type="match status" value="1"/>
</dbReference>
<dbReference type="GO" id="GO:0055085">
    <property type="term" value="P:transmembrane transport"/>
    <property type="evidence" value="ECO:0007669"/>
    <property type="project" value="InterPro"/>
</dbReference>
<evidence type="ECO:0000256" key="4">
    <source>
        <dbReference type="ARBA" id="ARBA00022692"/>
    </source>
</evidence>
<name>A0A6H9Y9P8_9ACTN</name>
<dbReference type="PANTHER" id="PTHR43744:SF8">
    <property type="entry name" value="SN-GLYCEROL-3-PHOSPHATE TRANSPORT SYSTEM PERMEASE PROTEIN UGPE"/>
    <property type="match status" value="1"/>
</dbReference>
<evidence type="ECO:0000313" key="9">
    <source>
        <dbReference type="EMBL" id="KAB2341145.1"/>
    </source>
</evidence>
<evidence type="ECO:0000313" key="10">
    <source>
        <dbReference type="Proteomes" id="UP000468735"/>
    </source>
</evidence>
<feature type="transmembrane region" description="Helical" evidence="7">
    <location>
        <begin position="200"/>
        <end position="221"/>
    </location>
</feature>
<evidence type="ECO:0000256" key="5">
    <source>
        <dbReference type="ARBA" id="ARBA00022989"/>
    </source>
</evidence>
<feature type="transmembrane region" description="Helical" evidence="7">
    <location>
        <begin position="257"/>
        <end position="279"/>
    </location>
</feature>
<keyword evidence="5 7" id="KW-1133">Transmembrane helix</keyword>
<feature type="domain" description="ABC transmembrane type-1" evidence="8">
    <location>
        <begin position="88"/>
        <end position="278"/>
    </location>
</feature>
<dbReference type="InterPro" id="IPR000515">
    <property type="entry name" value="MetI-like"/>
</dbReference>
<dbReference type="InterPro" id="IPR035906">
    <property type="entry name" value="MetI-like_sf"/>
</dbReference>